<reference evidence="2" key="1">
    <citation type="submission" date="2020-01" db="EMBL/GenBank/DDBJ databases">
        <title>Genome sequence of Kobresia littledalei, the first chromosome-level genome in the family Cyperaceae.</title>
        <authorList>
            <person name="Qu G."/>
        </authorList>
    </citation>
    <scope>NUCLEOTIDE SEQUENCE</scope>
    <source>
        <strain evidence="2">C.B.Clarke</strain>
        <tissue evidence="2">Leaf</tissue>
    </source>
</reference>
<dbReference type="PANTHER" id="PTHR26379">
    <property type="entry name" value="BTB/POZ AND MATH DOMAIN-CONTAINING PROTEIN 1"/>
    <property type="match status" value="1"/>
</dbReference>
<evidence type="ECO:0000259" key="1">
    <source>
        <dbReference type="PROSITE" id="PS50144"/>
    </source>
</evidence>
<evidence type="ECO:0000313" key="3">
    <source>
        <dbReference type="Proteomes" id="UP000623129"/>
    </source>
</evidence>
<accession>A0A833W367</accession>
<sequence length="203" mass="23038">MKNTASAIDASVKDPITEPEKEVICDMETFSTVYHAKIKHYSQVKLCPRDFSIDCGVFDLAGHSWAIFYYPNLYGYSQDQGTLEIKLLTDTTTSLKQNVKISLIDPSGRHLMVGEAKQVYNKRDDGKRMAFMLNTKLDFSEYVKDDCLTFEFIVSVTKWSPAEVVKKKPQSAITFSNSQEESGTEEADFLFVSNDPEILDIWS</sequence>
<protein>
    <recommendedName>
        <fullName evidence="1">MATH domain-containing protein</fullName>
    </recommendedName>
</protein>
<feature type="domain" description="MATH" evidence="1">
    <location>
        <begin position="31"/>
        <end position="154"/>
    </location>
</feature>
<keyword evidence="3" id="KW-1185">Reference proteome</keyword>
<dbReference type="SUPFAM" id="SSF49599">
    <property type="entry name" value="TRAF domain-like"/>
    <property type="match status" value="1"/>
</dbReference>
<dbReference type="GO" id="GO:0016567">
    <property type="term" value="P:protein ubiquitination"/>
    <property type="evidence" value="ECO:0007669"/>
    <property type="project" value="InterPro"/>
</dbReference>
<dbReference type="Gene3D" id="2.60.210.10">
    <property type="entry name" value="Apoptosis, Tumor Necrosis Factor Receptor Associated Protein 2, Chain A"/>
    <property type="match status" value="1"/>
</dbReference>
<dbReference type="Proteomes" id="UP000623129">
    <property type="component" value="Unassembled WGS sequence"/>
</dbReference>
<dbReference type="PANTHER" id="PTHR26379:SF438">
    <property type="entry name" value="OS08G0128700 PROTEIN"/>
    <property type="match status" value="1"/>
</dbReference>
<dbReference type="AlphaFoldDB" id="A0A833W367"/>
<gene>
    <name evidence="2" type="ORF">FCM35_KLT00322</name>
</gene>
<dbReference type="InterPro" id="IPR002083">
    <property type="entry name" value="MATH/TRAF_dom"/>
</dbReference>
<dbReference type="PROSITE" id="PS50144">
    <property type="entry name" value="MATH"/>
    <property type="match status" value="1"/>
</dbReference>
<dbReference type="EMBL" id="SWLB01000001">
    <property type="protein sequence ID" value="KAF3341684.1"/>
    <property type="molecule type" value="Genomic_DNA"/>
</dbReference>
<dbReference type="InterPro" id="IPR008974">
    <property type="entry name" value="TRAF-like"/>
</dbReference>
<dbReference type="CDD" id="cd00121">
    <property type="entry name" value="MATH"/>
    <property type="match status" value="1"/>
</dbReference>
<comment type="caution">
    <text evidence="2">The sequence shown here is derived from an EMBL/GenBank/DDBJ whole genome shotgun (WGS) entry which is preliminary data.</text>
</comment>
<dbReference type="InterPro" id="IPR045005">
    <property type="entry name" value="BPM1-6"/>
</dbReference>
<dbReference type="Pfam" id="PF22486">
    <property type="entry name" value="MATH_2"/>
    <property type="match status" value="1"/>
</dbReference>
<organism evidence="2 3">
    <name type="scientific">Carex littledalei</name>
    <dbReference type="NCBI Taxonomy" id="544730"/>
    <lineage>
        <taxon>Eukaryota</taxon>
        <taxon>Viridiplantae</taxon>
        <taxon>Streptophyta</taxon>
        <taxon>Embryophyta</taxon>
        <taxon>Tracheophyta</taxon>
        <taxon>Spermatophyta</taxon>
        <taxon>Magnoliopsida</taxon>
        <taxon>Liliopsida</taxon>
        <taxon>Poales</taxon>
        <taxon>Cyperaceae</taxon>
        <taxon>Cyperoideae</taxon>
        <taxon>Cariceae</taxon>
        <taxon>Carex</taxon>
        <taxon>Carex subgen. Euthyceras</taxon>
    </lineage>
</organism>
<name>A0A833W367_9POAL</name>
<proteinExistence type="predicted"/>
<evidence type="ECO:0000313" key="2">
    <source>
        <dbReference type="EMBL" id="KAF3341684.1"/>
    </source>
</evidence>